<feature type="domain" description="ABC transmembrane type-1" evidence="6">
    <location>
        <begin position="1"/>
        <end position="73"/>
    </location>
</feature>
<keyword evidence="4 5" id="KW-0472">Membrane</keyword>
<evidence type="ECO:0000256" key="4">
    <source>
        <dbReference type="ARBA" id="ARBA00023136"/>
    </source>
</evidence>
<keyword evidence="8" id="KW-1185">Reference proteome</keyword>
<proteinExistence type="predicted"/>
<dbReference type="InterPro" id="IPR011527">
    <property type="entry name" value="ABC1_TM_dom"/>
</dbReference>
<sequence>MLSERQAYEIRKRYFAALLRQQMSWYDKNETGALTNKLSVGIEKIKHGIGDKFGALLQASAHFIVGVIIACYYRYFNAILHEIGARISINDPELS</sequence>
<dbReference type="AlphaFoldDB" id="A0A183HF96"/>
<comment type="subcellular location">
    <subcellularLocation>
        <location evidence="1">Membrane</location>
        <topology evidence="1">Multi-pass membrane protein</topology>
    </subcellularLocation>
</comment>
<dbReference type="Gene3D" id="1.20.1560.10">
    <property type="entry name" value="ABC transporter type 1, transmembrane domain"/>
    <property type="match status" value="1"/>
</dbReference>
<name>A0A183HF96_9BILA</name>
<organism evidence="9">
    <name type="scientific">Onchocerca flexuosa</name>
    <dbReference type="NCBI Taxonomy" id="387005"/>
    <lineage>
        <taxon>Eukaryota</taxon>
        <taxon>Metazoa</taxon>
        <taxon>Ecdysozoa</taxon>
        <taxon>Nematoda</taxon>
        <taxon>Chromadorea</taxon>
        <taxon>Rhabditida</taxon>
        <taxon>Spirurina</taxon>
        <taxon>Spiruromorpha</taxon>
        <taxon>Filarioidea</taxon>
        <taxon>Onchocercidae</taxon>
        <taxon>Onchocerca</taxon>
    </lineage>
</organism>
<dbReference type="EMBL" id="UZAJ01005707">
    <property type="protein sequence ID" value="VDO45612.1"/>
    <property type="molecule type" value="Genomic_DNA"/>
</dbReference>
<evidence type="ECO:0000256" key="2">
    <source>
        <dbReference type="ARBA" id="ARBA00022692"/>
    </source>
</evidence>
<evidence type="ECO:0000259" key="6">
    <source>
        <dbReference type="PROSITE" id="PS50929"/>
    </source>
</evidence>
<evidence type="ECO:0000256" key="5">
    <source>
        <dbReference type="SAM" id="Phobius"/>
    </source>
</evidence>
<evidence type="ECO:0000313" key="9">
    <source>
        <dbReference type="WBParaSite" id="OFLC_0000615701-mRNA-1"/>
    </source>
</evidence>
<dbReference type="InterPro" id="IPR036640">
    <property type="entry name" value="ABC1_TM_sf"/>
</dbReference>
<dbReference type="GO" id="GO:0005743">
    <property type="term" value="C:mitochondrial inner membrane"/>
    <property type="evidence" value="ECO:0007669"/>
    <property type="project" value="TreeGrafter"/>
</dbReference>
<feature type="transmembrane region" description="Helical" evidence="5">
    <location>
        <begin position="53"/>
        <end position="75"/>
    </location>
</feature>
<protein>
    <submittedName>
        <fullName evidence="9">ABC transmembrane type-1 domain-containing protein</fullName>
    </submittedName>
</protein>
<evidence type="ECO:0000256" key="3">
    <source>
        <dbReference type="ARBA" id="ARBA00022989"/>
    </source>
</evidence>
<evidence type="ECO:0000256" key="1">
    <source>
        <dbReference type="ARBA" id="ARBA00004141"/>
    </source>
</evidence>
<reference evidence="7 8" key="2">
    <citation type="submission" date="2018-11" db="EMBL/GenBank/DDBJ databases">
        <authorList>
            <consortium name="Pathogen Informatics"/>
        </authorList>
    </citation>
    <scope>NUCLEOTIDE SEQUENCE [LARGE SCALE GENOMIC DNA]</scope>
</reference>
<evidence type="ECO:0000313" key="8">
    <source>
        <dbReference type="Proteomes" id="UP000267606"/>
    </source>
</evidence>
<dbReference type="Proteomes" id="UP000267606">
    <property type="component" value="Unassembled WGS sequence"/>
</dbReference>
<dbReference type="PROSITE" id="PS50929">
    <property type="entry name" value="ABC_TM1F"/>
    <property type="match status" value="1"/>
</dbReference>
<keyword evidence="2 5" id="KW-0812">Transmembrane</keyword>
<dbReference type="STRING" id="387005.A0A183HF96"/>
<evidence type="ECO:0000313" key="7">
    <source>
        <dbReference type="EMBL" id="VDO45612.1"/>
    </source>
</evidence>
<dbReference type="PANTHER" id="PTHR43394">
    <property type="entry name" value="ATP-DEPENDENT PERMEASE MDL1, MITOCHONDRIAL"/>
    <property type="match status" value="1"/>
</dbReference>
<accession>A0A183HF96</accession>
<dbReference type="GO" id="GO:0090374">
    <property type="term" value="P:oligopeptide export from mitochondrion"/>
    <property type="evidence" value="ECO:0007669"/>
    <property type="project" value="TreeGrafter"/>
</dbReference>
<dbReference type="PANTHER" id="PTHR43394:SF27">
    <property type="entry name" value="ATP-DEPENDENT TRANSLOCASE ABCB1-LIKE"/>
    <property type="match status" value="1"/>
</dbReference>
<dbReference type="WBParaSite" id="OFLC_0000615701-mRNA-1">
    <property type="protein sequence ID" value="OFLC_0000615701-mRNA-1"/>
    <property type="gene ID" value="OFLC_0000615701"/>
</dbReference>
<reference evidence="9" key="1">
    <citation type="submission" date="2016-06" db="UniProtKB">
        <authorList>
            <consortium name="WormBaseParasite"/>
        </authorList>
    </citation>
    <scope>IDENTIFICATION</scope>
</reference>
<dbReference type="Pfam" id="PF00664">
    <property type="entry name" value="ABC_membrane"/>
    <property type="match status" value="1"/>
</dbReference>
<dbReference type="SUPFAM" id="SSF90123">
    <property type="entry name" value="ABC transporter transmembrane region"/>
    <property type="match status" value="1"/>
</dbReference>
<dbReference type="GO" id="GO:0015421">
    <property type="term" value="F:ABC-type oligopeptide transporter activity"/>
    <property type="evidence" value="ECO:0007669"/>
    <property type="project" value="TreeGrafter"/>
</dbReference>
<gene>
    <name evidence="7" type="ORF">OFLC_LOCUS6158</name>
</gene>
<keyword evidence="3 5" id="KW-1133">Transmembrane helix</keyword>
<dbReference type="GO" id="GO:0005524">
    <property type="term" value="F:ATP binding"/>
    <property type="evidence" value="ECO:0007669"/>
    <property type="project" value="InterPro"/>
</dbReference>
<dbReference type="InterPro" id="IPR039421">
    <property type="entry name" value="Type_1_exporter"/>
</dbReference>